<evidence type="ECO:0000313" key="2">
    <source>
        <dbReference type="Proteomes" id="UP000675881"/>
    </source>
</evidence>
<organism evidence="1 2">
    <name type="scientific">Lepeophtheirus salmonis</name>
    <name type="common">Salmon louse</name>
    <name type="synonym">Caligus salmonis</name>
    <dbReference type="NCBI Taxonomy" id="72036"/>
    <lineage>
        <taxon>Eukaryota</taxon>
        <taxon>Metazoa</taxon>
        <taxon>Ecdysozoa</taxon>
        <taxon>Arthropoda</taxon>
        <taxon>Crustacea</taxon>
        <taxon>Multicrustacea</taxon>
        <taxon>Hexanauplia</taxon>
        <taxon>Copepoda</taxon>
        <taxon>Siphonostomatoida</taxon>
        <taxon>Caligidae</taxon>
        <taxon>Lepeophtheirus</taxon>
    </lineage>
</organism>
<gene>
    <name evidence="1" type="ORF">LSAA_3946</name>
</gene>
<protein>
    <submittedName>
        <fullName evidence="1">(salmon louse) hypothetical protein</fullName>
    </submittedName>
</protein>
<proteinExistence type="predicted"/>
<sequence>MAIDEDRFYKVWPIFEHLNKTAKIDKADKYLSVDEVMVPYYGRHINKSFIRRKTFKLWLPLNTMELCSMLNRIAAHIQKFLTMGWDMVLTFLGKSTMKSMKITDKKSRGNMDKAFCRAIQIPAPNSIQTYDTHMRGRDLFDQQVGAY</sequence>
<name>A0A7R8CII9_LEPSM</name>
<dbReference type="Proteomes" id="UP000675881">
    <property type="component" value="Chromosome 13"/>
</dbReference>
<reference evidence="1" key="1">
    <citation type="submission" date="2021-02" db="EMBL/GenBank/DDBJ databases">
        <authorList>
            <person name="Bekaert M."/>
        </authorList>
    </citation>
    <scope>NUCLEOTIDE SEQUENCE</scope>
    <source>
        <strain evidence="1">IoA-00</strain>
    </source>
</reference>
<accession>A0A7R8CII9</accession>
<dbReference type="EMBL" id="HG994592">
    <property type="protein sequence ID" value="CAF2827329.1"/>
    <property type="molecule type" value="Genomic_DNA"/>
</dbReference>
<keyword evidence="2" id="KW-1185">Reference proteome</keyword>
<dbReference type="AlphaFoldDB" id="A0A7R8CII9"/>
<evidence type="ECO:0000313" key="1">
    <source>
        <dbReference type="EMBL" id="CAF2827329.1"/>
    </source>
</evidence>